<reference evidence="2 3" key="1">
    <citation type="submission" date="2023-07" db="EMBL/GenBank/DDBJ databases">
        <title>Sorghum-associated microbial communities from plants grown in Nebraska, USA.</title>
        <authorList>
            <person name="Schachtman D."/>
        </authorList>
    </citation>
    <scope>NUCLEOTIDE SEQUENCE [LARGE SCALE GENOMIC DNA]</scope>
    <source>
        <strain evidence="2 3">DS1781</strain>
    </source>
</reference>
<protein>
    <submittedName>
        <fullName evidence="2">Pimeloyl-ACP methyl ester carboxylesterase</fullName>
    </submittedName>
</protein>
<dbReference type="PANTHER" id="PTHR43194">
    <property type="entry name" value="HYDROLASE ALPHA/BETA FOLD FAMILY"/>
    <property type="match status" value="1"/>
</dbReference>
<dbReference type="PANTHER" id="PTHR43194:SF5">
    <property type="entry name" value="PIMELOYL-[ACYL-CARRIER PROTEIN] METHYL ESTER ESTERASE"/>
    <property type="match status" value="1"/>
</dbReference>
<gene>
    <name evidence="2" type="ORF">J2739_004195</name>
</gene>
<evidence type="ECO:0000313" key="2">
    <source>
        <dbReference type="EMBL" id="MDR6538406.1"/>
    </source>
</evidence>
<dbReference type="PRINTS" id="PR00111">
    <property type="entry name" value="ABHYDROLASE"/>
</dbReference>
<evidence type="ECO:0000259" key="1">
    <source>
        <dbReference type="Pfam" id="PF12697"/>
    </source>
</evidence>
<dbReference type="Proteomes" id="UP001184230">
    <property type="component" value="Unassembled WGS sequence"/>
</dbReference>
<dbReference type="EMBL" id="JAVDRF010000010">
    <property type="protein sequence ID" value="MDR6538406.1"/>
    <property type="molecule type" value="Genomic_DNA"/>
</dbReference>
<feature type="domain" description="AB hydrolase-1" evidence="1">
    <location>
        <begin position="4"/>
        <end position="224"/>
    </location>
</feature>
<keyword evidence="3" id="KW-1185">Reference proteome</keyword>
<organism evidence="2 3">
    <name type="scientific">Variovorax soli</name>
    <dbReference type="NCBI Taxonomy" id="376815"/>
    <lineage>
        <taxon>Bacteria</taxon>
        <taxon>Pseudomonadati</taxon>
        <taxon>Pseudomonadota</taxon>
        <taxon>Betaproteobacteria</taxon>
        <taxon>Burkholderiales</taxon>
        <taxon>Comamonadaceae</taxon>
        <taxon>Variovorax</taxon>
    </lineage>
</organism>
<dbReference type="RefSeq" id="WP_309905159.1">
    <property type="nucleotide sequence ID" value="NZ_JAVDRF010000010.1"/>
</dbReference>
<dbReference type="InterPro" id="IPR000073">
    <property type="entry name" value="AB_hydrolase_1"/>
</dbReference>
<proteinExistence type="predicted"/>
<dbReference type="Pfam" id="PF12697">
    <property type="entry name" value="Abhydrolase_6"/>
    <property type="match status" value="1"/>
</dbReference>
<dbReference type="SUPFAM" id="SSF53474">
    <property type="entry name" value="alpha/beta-Hydrolases"/>
    <property type="match status" value="1"/>
</dbReference>
<comment type="caution">
    <text evidence="2">The sequence shown here is derived from an EMBL/GenBank/DDBJ whole genome shotgun (WGS) entry which is preliminary data.</text>
</comment>
<evidence type="ECO:0000313" key="3">
    <source>
        <dbReference type="Proteomes" id="UP001184230"/>
    </source>
</evidence>
<dbReference type="Gene3D" id="3.40.50.1820">
    <property type="entry name" value="alpha/beta hydrolase"/>
    <property type="match status" value="1"/>
</dbReference>
<accession>A0ABU1NKA6</accession>
<name>A0ABU1NKA6_9BURK</name>
<dbReference type="InterPro" id="IPR029058">
    <property type="entry name" value="AB_hydrolase_fold"/>
</dbReference>
<sequence length="236" mass="25816">MPRLVFLPGLACDERLWEAQLSALPAGIDVRVSDAHMRHERIEAMAAAVLSEHEGSLILCGASMGGMVAMEAARQAPERIAGLALLGTNPRPETPEMYELRASAIELFEQGEARDVIQFNAGFAFHPEQAGDAALVRRYVELILDAGAQQLITQNRALMMRPDQRPSLASLRCPVLVICGDGDRLTPPECSEEIARLVPQSELVWIEACGHMLTMEKPAQVNAALMPWLQRQLEAG</sequence>
<dbReference type="InterPro" id="IPR050228">
    <property type="entry name" value="Carboxylesterase_BioH"/>
</dbReference>